<sequence length="740" mass="84305">MIESLSISKIATYGDPPEVLSGLSKFNFIFGSNGTGKTTLSRVIAETEMHEYCKVNWDGGTKLHTLVYNRDFVDANFNQSSEIKGVFTLGEENIETQKKIVKAKSDLEDLENQIKGLQKTLNGEDGNSGKNEELKTLEETLKNKCWAQKQKYDIKLKGAFEGYRNNADKFKNKVVQELENNTATLVPLADLEKRAETIFGEALNIELLVPRINVTYLIEYETNPVLCKRVLGKEDVDIASIIKKLGNSDWVRQGRRFYETNEGICPFCQQETNEGFAKSLAEYFDETFEMDIKSIADLEVNYQSEAARLQRKIDEIISKPARFLDIEKLKLEKQLLDSTIAGNLQKLANKKKEPSQLIELDTIANIIKEIETLIESANTSITKHNSTVDNITQESETLTKQVWKFLLEELKADLSDYENKKNNLISAITSLNSQINRKQMEKEQKAQEIRELEKQATSIQPTIDDINGLLKSFGFHGFSLAPAEGEQNYKLIREDGEDAKTTLSEGERTFVTFLYFYHLLKGSNFESGITDNRVVVFDDPVSSLDSDILFIVSSLIKGLFNDVRDGNGYIKQIFVLTHNVYFHKEVSFNTKRPSSQLLTEETFWIIRKDGLLSKIIKHDSNPIKTSYELLWIDVKAKSTPNLTIQNTLRRIIENYFKILGGINPDDICEKFEGKNKLVCKSLFSWVNDGSHSVHDDLYVSNGDTTTETYLRIFKEIFEQSGHLAHYKMMMGEEDSEMEAA</sequence>
<feature type="coiled-coil region" evidence="1">
    <location>
        <begin position="400"/>
        <end position="455"/>
    </location>
</feature>
<evidence type="ECO:0000313" key="6">
    <source>
        <dbReference type="Proteomes" id="UP000254476"/>
    </source>
</evidence>
<dbReference type="PANTHER" id="PTHR32182">
    <property type="entry name" value="DNA REPLICATION AND REPAIR PROTEIN RECF"/>
    <property type="match status" value="1"/>
</dbReference>
<feature type="coiled-coil region" evidence="1">
    <location>
        <begin position="93"/>
        <end position="127"/>
    </location>
</feature>
<reference evidence="3 5" key="1">
    <citation type="submission" date="2015-11" db="EMBL/GenBank/DDBJ databases">
        <title>Genomic analysis of 38 Legionella species identifies large and diverse effector repertoires.</title>
        <authorList>
            <person name="Burstein D."/>
            <person name="Amaro F."/>
            <person name="Zusman T."/>
            <person name="Lifshitz Z."/>
            <person name="Cohen O."/>
            <person name="Gilbert J.A."/>
            <person name="Pupko T."/>
            <person name="Shuman H.A."/>
            <person name="Segal G."/>
        </authorList>
    </citation>
    <scope>NUCLEOTIDE SEQUENCE [LARGE SCALE GENOMIC DNA]</scope>
    <source>
        <strain evidence="3 5">Lyon 8420412</strain>
    </source>
</reference>
<dbReference type="InterPro" id="IPR026866">
    <property type="entry name" value="CR006_AAA"/>
</dbReference>
<dbReference type="EMBL" id="UGOB01000001">
    <property type="protein sequence ID" value="STX42255.1"/>
    <property type="molecule type" value="Genomic_DNA"/>
</dbReference>
<dbReference type="PANTHER" id="PTHR32182:SF22">
    <property type="entry name" value="ATP-DEPENDENT ENDONUCLEASE, OLD FAMILY-RELATED"/>
    <property type="match status" value="1"/>
</dbReference>
<protein>
    <submittedName>
        <fullName evidence="4">Uncharacterized protein conserved in bacteria</fullName>
    </submittedName>
</protein>
<dbReference type="Gene3D" id="3.40.50.300">
    <property type="entry name" value="P-loop containing nucleotide triphosphate hydrolases"/>
    <property type="match status" value="2"/>
</dbReference>
<dbReference type="RefSeq" id="WP_058499742.1">
    <property type="nucleotide sequence ID" value="NZ_CAAAHW010000002.1"/>
</dbReference>
<feature type="domain" description="Protein CR006 P-loop" evidence="2">
    <location>
        <begin position="11"/>
        <end position="718"/>
    </location>
</feature>
<accession>A0A378J3P1</accession>
<name>A0A378J3P1_9GAMM</name>
<organism evidence="4 6">
    <name type="scientific">Legionella gratiana</name>
    <dbReference type="NCBI Taxonomy" id="45066"/>
    <lineage>
        <taxon>Bacteria</taxon>
        <taxon>Pseudomonadati</taxon>
        <taxon>Pseudomonadota</taxon>
        <taxon>Gammaproteobacteria</taxon>
        <taxon>Legionellales</taxon>
        <taxon>Legionellaceae</taxon>
        <taxon>Legionella</taxon>
    </lineage>
</organism>
<dbReference type="GO" id="GO:0006302">
    <property type="term" value="P:double-strand break repair"/>
    <property type="evidence" value="ECO:0007669"/>
    <property type="project" value="TreeGrafter"/>
</dbReference>
<dbReference type="AlphaFoldDB" id="A0A378J3P1"/>
<dbReference type="GO" id="GO:0000731">
    <property type="term" value="P:DNA synthesis involved in DNA repair"/>
    <property type="evidence" value="ECO:0007669"/>
    <property type="project" value="TreeGrafter"/>
</dbReference>
<dbReference type="InterPro" id="IPR027417">
    <property type="entry name" value="P-loop_NTPase"/>
</dbReference>
<dbReference type="STRING" id="45066.Lgra_2632"/>
<reference evidence="4 6" key="2">
    <citation type="submission" date="2018-06" db="EMBL/GenBank/DDBJ databases">
        <authorList>
            <consortium name="Pathogen Informatics"/>
            <person name="Doyle S."/>
        </authorList>
    </citation>
    <scope>NUCLEOTIDE SEQUENCE [LARGE SCALE GENOMIC DNA]</scope>
    <source>
        <strain evidence="4 6">NCTC12388</strain>
    </source>
</reference>
<dbReference type="Pfam" id="PF13166">
    <property type="entry name" value="AAA_13"/>
    <property type="match status" value="1"/>
</dbReference>
<keyword evidence="5" id="KW-1185">Reference proteome</keyword>
<dbReference type="Proteomes" id="UP000254476">
    <property type="component" value="Unassembled WGS sequence"/>
</dbReference>
<keyword evidence="1" id="KW-0175">Coiled coil</keyword>
<evidence type="ECO:0000259" key="2">
    <source>
        <dbReference type="Pfam" id="PF13166"/>
    </source>
</evidence>
<evidence type="ECO:0000313" key="5">
    <source>
        <dbReference type="Proteomes" id="UP000054691"/>
    </source>
</evidence>
<evidence type="ECO:0000313" key="3">
    <source>
        <dbReference type="EMBL" id="KTD05855.1"/>
    </source>
</evidence>
<evidence type="ECO:0000256" key="1">
    <source>
        <dbReference type="SAM" id="Coils"/>
    </source>
</evidence>
<dbReference type="OrthoDB" id="9795565at2"/>
<proteinExistence type="predicted"/>
<dbReference type="SUPFAM" id="SSF52540">
    <property type="entry name" value="P-loop containing nucleoside triphosphate hydrolases"/>
    <property type="match status" value="1"/>
</dbReference>
<evidence type="ECO:0000313" key="4">
    <source>
        <dbReference type="EMBL" id="STX42255.1"/>
    </source>
</evidence>
<gene>
    <name evidence="3" type="ORF">Lgra_2632</name>
    <name evidence="4" type="ORF">NCTC12388_00585</name>
</gene>
<dbReference type="EMBL" id="LNYE01000029">
    <property type="protein sequence ID" value="KTD05855.1"/>
    <property type="molecule type" value="Genomic_DNA"/>
</dbReference>
<dbReference type="Proteomes" id="UP000054691">
    <property type="component" value="Unassembled WGS sequence"/>
</dbReference>